<dbReference type="RefSeq" id="XP_020053900.1">
    <property type="nucleotide sequence ID" value="XM_020196642.1"/>
</dbReference>
<evidence type="ECO:0000256" key="1">
    <source>
        <dbReference type="SAM" id="MobiDB-lite"/>
    </source>
</evidence>
<dbReference type="Proteomes" id="UP000184546">
    <property type="component" value="Unassembled WGS sequence"/>
</dbReference>
<protein>
    <recommendedName>
        <fullName evidence="4">SMP domain-containing protein</fullName>
    </recommendedName>
</protein>
<organism evidence="2 3">
    <name type="scientific">Aspergillus aculeatus (strain ATCC 16872 / CBS 172.66 / WB 5094)</name>
    <dbReference type="NCBI Taxonomy" id="690307"/>
    <lineage>
        <taxon>Eukaryota</taxon>
        <taxon>Fungi</taxon>
        <taxon>Dikarya</taxon>
        <taxon>Ascomycota</taxon>
        <taxon>Pezizomycotina</taxon>
        <taxon>Eurotiomycetes</taxon>
        <taxon>Eurotiomycetidae</taxon>
        <taxon>Eurotiales</taxon>
        <taxon>Aspergillaceae</taxon>
        <taxon>Aspergillus</taxon>
        <taxon>Aspergillus subgen. Circumdati</taxon>
    </lineage>
</organism>
<evidence type="ECO:0000313" key="2">
    <source>
        <dbReference type="EMBL" id="OJJ97560.1"/>
    </source>
</evidence>
<dbReference type="OMA" id="MAKHEMT"/>
<dbReference type="EMBL" id="KV878982">
    <property type="protein sequence ID" value="OJJ97560.1"/>
    <property type="molecule type" value="Genomic_DNA"/>
</dbReference>
<keyword evidence="3" id="KW-1185">Reference proteome</keyword>
<feature type="compositionally biased region" description="Low complexity" evidence="1">
    <location>
        <begin position="46"/>
        <end position="55"/>
    </location>
</feature>
<feature type="compositionally biased region" description="Polar residues" evidence="1">
    <location>
        <begin position="35"/>
        <end position="45"/>
    </location>
</feature>
<evidence type="ECO:0008006" key="4">
    <source>
        <dbReference type="Google" id="ProtNLM"/>
    </source>
</evidence>
<feature type="region of interest" description="Disordered" evidence="1">
    <location>
        <begin position="1"/>
        <end position="69"/>
    </location>
</feature>
<sequence length="69" mass="6594">MSKSDSSRIQSTQAKGGDDMSSGGFAARAQAAGDRSTSTNTGTAYSSSGSAQQGITGSGGGSQQSGAAK</sequence>
<feature type="compositionally biased region" description="Polar residues" evidence="1">
    <location>
        <begin position="1"/>
        <end position="14"/>
    </location>
</feature>
<dbReference type="VEuPathDB" id="FungiDB:ASPACDRAFT_123473"/>
<dbReference type="OrthoDB" id="5988651at2759"/>
<gene>
    <name evidence="2" type="ORF">ASPACDRAFT_123473</name>
</gene>
<dbReference type="AlphaFoldDB" id="A0A1L9WN56"/>
<evidence type="ECO:0000313" key="3">
    <source>
        <dbReference type="Proteomes" id="UP000184546"/>
    </source>
</evidence>
<accession>A0A1L9WN56</accession>
<name>A0A1L9WN56_ASPA1</name>
<proteinExistence type="predicted"/>
<reference evidence="3" key="1">
    <citation type="journal article" date="2017" name="Genome Biol.">
        <title>Comparative genomics reveals high biological diversity and specific adaptations in the industrially and medically important fungal genus Aspergillus.</title>
        <authorList>
            <person name="de Vries R.P."/>
            <person name="Riley R."/>
            <person name="Wiebenga A."/>
            <person name="Aguilar-Osorio G."/>
            <person name="Amillis S."/>
            <person name="Uchima C.A."/>
            <person name="Anderluh G."/>
            <person name="Asadollahi M."/>
            <person name="Askin M."/>
            <person name="Barry K."/>
            <person name="Battaglia E."/>
            <person name="Bayram O."/>
            <person name="Benocci T."/>
            <person name="Braus-Stromeyer S.A."/>
            <person name="Caldana C."/>
            <person name="Canovas D."/>
            <person name="Cerqueira G.C."/>
            <person name="Chen F."/>
            <person name="Chen W."/>
            <person name="Choi C."/>
            <person name="Clum A."/>
            <person name="Dos Santos R.A."/>
            <person name="Damasio A.R."/>
            <person name="Diallinas G."/>
            <person name="Emri T."/>
            <person name="Fekete E."/>
            <person name="Flipphi M."/>
            <person name="Freyberg S."/>
            <person name="Gallo A."/>
            <person name="Gournas C."/>
            <person name="Habgood R."/>
            <person name="Hainaut M."/>
            <person name="Harispe M.L."/>
            <person name="Henrissat B."/>
            <person name="Hilden K.S."/>
            <person name="Hope R."/>
            <person name="Hossain A."/>
            <person name="Karabika E."/>
            <person name="Karaffa L."/>
            <person name="Karanyi Z."/>
            <person name="Krasevec N."/>
            <person name="Kuo A."/>
            <person name="Kusch H."/>
            <person name="LaButti K."/>
            <person name="Lagendijk E.L."/>
            <person name="Lapidus A."/>
            <person name="Levasseur A."/>
            <person name="Lindquist E."/>
            <person name="Lipzen A."/>
            <person name="Logrieco A.F."/>
            <person name="MacCabe A."/>
            <person name="Maekelae M.R."/>
            <person name="Malavazi I."/>
            <person name="Melin P."/>
            <person name="Meyer V."/>
            <person name="Mielnichuk N."/>
            <person name="Miskei M."/>
            <person name="Molnar A.P."/>
            <person name="Mule G."/>
            <person name="Ngan C.Y."/>
            <person name="Orejas M."/>
            <person name="Orosz E."/>
            <person name="Ouedraogo J.P."/>
            <person name="Overkamp K.M."/>
            <person name="Park H.-S."/>
            <person name="Perrone G."/>
            <person name="Piumi F."/>
            <person name="Punt P.J."/>
            <person name="Ram A.F."/>
            <person name="Ramon A."/>
            <person name="Rauscher S."/>
            <person name="Record E."/>
            <person name="Riano-Pachon D.M."/>
            <person name="Robert V."/>
            <person name="Roehrig J."/>
            <person name="Ruller R."/>
            <person name="Salamov A."/>
            <person name="Salih N.S."/>
            <person name="Samson R.A."/>
            <person name="Sandor E."/>
            <person name="Sanguinetti M."/>
            <person name="Schuetze T."/>
            <person name="Sepcic K."/>
            <person name="Shelest E."/>
            <person name="Sherlock G."/>
            <person name="Sophianopoulou V."/>
            <person name="Squina F.M."/>
            <person name="Sun H."/>
            <person name="Susca A."/>
            <person name="Todd R.B."/>
            <person name="Tsang A."/>
            <person name="Unkles S.E."/>
            <person name="van de Wiele N."/>
            <person name="van Rossen-Uffink D."/>
            <person name="Oliveira J.V."/>
            <person name="Vesth T.C."/>
            <person name="Visser J."/>
            <person name="Yu J.-H."/>
            <person name="Zhou M."/>
            <person name="Andersen M.R."/>
            <person name="Archer D.B."/>
            <person name="Baker S.E."/>
            <person name="Benoit I."/>
            <person name="Brakhage A.A."/>
            <person name="Braus G.H."/>
            <person name="Fischer R."/>
            <person name="Frisvad J.C."/>
            <person name="Goldman G.H."/>
            <person name="Houbraken J."/>
            <person name="Oakley B."/>
            <person name="Pocsi I."/>
            <person name="Scazzocchio C."/>
            <person name="Seiboth B."/>
            <person name="vanKuyk P.A."/>
            <person name="Wortman J."/>
            <person name="Dyer P.S."/>
            <person name="Grigoriev I.V."/>
        </authorList>
    </citation>
    <scope>NUCLEOTIDE SEQUENCE [LARGE SCALE GENOMIC DNA]</scope>
    <source>
        <strain evidence="3">ATCC 16872 / CBS 172.66 / WB 5094</strain>
    </source>
</reference>
<dbReference type="GeneID" id="30970456"/>